<dbReference type="AlphaFoldDB" id="J3QQR3"/>
<reference evidence="1 2" key="2">
    <citation type="journal article" date="2004" name="Nature">
        <title>Finishing the euchromatic sequence of the human genome.</title>
        <authorList>
            <consortium name="International Human Genome Sequencing Consortium"/>
        </authorList>
    </citation>
    <scope>NUCLEOTIDE SEQUENCE [LARGE SCALE GENOMIC DNA]</scope>
</reference>
<gene>
    <name evidence="1" type="primary">AMZ2</name>
</gene>
<dbReference type="HOGENOM" id="CLU_3424349_0_0_1"/>
<protein>
    <submittedName>
        <fullName evidence="1">Archaelysin family metallopeptidase 2</fullName>
    </submittedName>
</protein>
<dbReference type="ExpressionAtlas" id="J3QQR3">
    <property type="expression patterns" value="baseline and differential"/>
</dbReference>
<reference evidence="1 2" key="3">
    <citation type="journal article" date="2006" name="Nature">
        <title>DNA sequence of human chromosome 17 and analysis of rearrangement in the human lineage.</title>
        <authorList>
            <person name="Zody M.C."/>
            <person name="Garber M."/>
            <person name="Adams D.J."/>
            <person name="Sharpe T."/>
            <person name="Harrow J."/>
            <person name="Lupski J.R."/>
            <person name="Nicholson C."/>
            <person name="Searle S.M."/>
            <person name="Wilming L."/>
            <person name="Young S.K."/>
            <person name="Abouelleil A."/>
            <person name="Allen N.R."/>
            <person name="Bi W."/>
            <person name="Bloom T."/>
            <person name="Borowsky M.L."/>
            <person name="Bugalter B.E."/>
            <person name="Butler J."/>
            <person name="Chang J.L."/>
            <person name="Chen C.K."/>
            <person name="Cook A."/>
            <person name="Corum B."/>
            <person name="Cuomo C.A."/>
            <person name="de Jong P.J."/>
            <person name="DeCaprio D."/>
            <person name="Dewar K."/>
            <person name="FitzGerald M."/>
            <person name="Gilbert J."/>
            <person name="Gibson R."/>
            <person name="Gnerre S."/>
            <person name="Goldstein S."/>
            <person name="Grafham D.V."/>
            <person name="Grocock R."/>
            <person name="Hafez N."/>
            <person name="Hagopian D.S."/>
            <person name="Hart E."/>
            <person name="Norman C.H."/>
            <person name="Humphray S."/>
            <person name="Jaffe D.B."/>
            <person name="Jones M."/>
            <person name="Kamal M."/>
            <person name="Khodiyar V.K."/>
            <person name="LaButti K."/>
            <person name="Laird G."/>
            <person name="Lehoczky J."/>
            <person name="Liu X."/>
            <person name="Lokyitsang T."/>
            <person name="Loveland J."/>
            <person name="Lui A."/>
            <person name="Macdonald P."/>
            <person name="Major J.E."/>
            <person name="Matthews L."/>
            <person name="Mauceli E."/>
            <person name="McCarroll S.A."/>
            <person name="Mihalev A.H."/>
            <person name="Mudge J."/>
            <person name="Nguyen C."/>
            <person name="Nicol R."/>
            <person name="O'Leary S.B."/>
            <person name="Osoegawa K."/>
            <person name="Schwartz D.C."/>
            <person name="Shaw-Smith C."/>
            <person name="Stankiewicz P."/>
            <person name="Steward C."/>
            <person name="Swarbreck D."/>
            <person name="Venkataraman V."/>
            <person name="Whittaker C.A."/>
            <person name="Yang X."/>
            <person name="Zimmer A.R."/>
            <person name="Bradley A."/>
            <person name="Hubbard T."/>
            <person name="Birren B.W."/>
            <person name="Rogers J."/>
            <person name="Lander E.S."/>
            <person name="Nusbaum C."/>
        </authorList>
    </citation>
    <scope>NUCLEOTIDE SEQUENCE [LARGE SCALE GENOMIC DNA]</scope>
</reference>
<dbReference type="VEuPathDB" id="HostDB:ENSG00000196704"/>
<reference evidence="1 2" key="1">
    <citation type="journal article" date="2001" name="Nature">
        <title>Initial sequencing and analysis of the human genome.</title>
        <authorList>
            <consortium name="International Human Genome Sequencing Consortium"/>
            <person name="Lander E.S."/>
            <person name="Linton L.M."/>
            <person name="Birren B."/>
            <person name="Nusbaum C."/>
            <person name="Zody M.C."/>
            <person name="Baldwin J."/>
            <person name="Devon K."/>
            <person name="Dewar K."/>
            <person name="Doyle M."/>
            <person name="FitzHugh W."/>
            <person name="Funke R."/>
            <person name="Gage D."/>
            <person name="Harris K."/>
            <person name="Heaford A."/>
            <person name="Howland J."/>
            <person name="Kann L."/>
            <person name="Lehoczky J."/>
            <person name="LeVine R."/>
            <person name="McEwan P."/>
            <person name="McKernan K."/>
            <person name="Meldrim J."/>
            <person name="Mesirov J.P."/>
            <person name="Miranda C."/>
            <person name="Morris W."/>
            <person name="Naylor J."/>
            <person name="Raymond C."/>
            <person name="Rosetti M."/>
            <person name="Santos R."/>
            <person name="Sheridan A."/>
            <person name="Sougnez C."/>
            <person name="Stange-Thomann N."/>
            <person name="Stojanovic N."/>
            <person name="Subramanian A."/>
            <person name="Wyman D."/>
            <person name="Rogers J."/>
            <person name="Sulston J."/>
            <person name="Ainscough R."/>
            <person name="Beck S."/>
            <person name="Bentley D."/>
            <person name="Burton J."/>
            <person name="Clee C."/>
            <person name="Carter N."/>
            <person name="Coulson A."/>
            <person name="Deadman R."/>
            <person name="Deloukas P."/>
            <person name="Dunham A."/>
            <person name="Dunham I."/>
            <person name="Durbin R."/>
            <person name="French L."/>
            <person name="Grafham D."/>
            <person name="Gregory S."/>
            <person name="Hubbard T."/>
            <person name="Humphray S."/>
            <person name="Hunt A."/>
            <person name="Jones M."/>
            <person name="Lloyd C."/>
            <person name="McMurray A."/>
            <person name="Matthews L."/>
            <person name="Mercer S."/>
            <person name="Milne S."/>
            <person name="Mullikin J.C."/>
            <person name="Mungall A."/>
            <person name="Plumb R."/>
            <person name="Ross M."/>
            <person name="Shownkeen R."/>
            <person name="Sims S."/>
            <person name="Waterston R.H."/>
            <person name="Wilson R.K."/>
            <person name="Hillier L.W."/>
            <person name="McPherson J.D."/>
            <person name="Marra M.A."/>
            <person name="Mardis E.R."/>
            <person name="Fulton L.A."/>
            <person name="Chinwalla A.T."/>
            <person name="Pepin K.H."/>
            <person name="Gish W.R."/>
            <person name="Chissoe S.L."/>
            <person name="Wendl M.C."/>
            <person name="Delehaunty K.D."/>
            <person name="Miner T.L."/>
            <person name="Delehaunty A."/>
            <person name="Kramer J.B."/>
            <person name="Cook L.L."/>
            <person name="Fulton R.S."/>
            <person name="Johnson D.L."/>
            <person name="Minx P.J."/>
            <person name="Clifton S.W."/>
            <person name="Hawkins T."/>
            <person name="Branscomb E."/>
            <person name="Predki P."/>
            <person name="Richardson P."/>
            <person name="Wenning S."/>
            <person name="Slezak T."/>
            <person name="Doggett N."/>
            <person name="Cheng J.F."/>
            <person name="Olsen A."/>
            <person name="Lucas S."/>
            <person name="Elkin C."/>
            <person name="Uberbacher E."/>
            <person name="Frazier M."/>
            <person name="Gibbs R.A."/>
            <person name="Muzny D.M."/>
            <person name="Scherer S.E."/>
            <person name="Bouck J.B."/>
            <person name="Sodergren E.J."/>
            <person name="Worley K.C."/>
            <person name="Rives C.M."/>
            <person name="Gorrell J.H."/>
            <person name="Metzker M.L."/>
            <person name="Naylor S.L."/>
            <person name="Kucherlapati R.S."/>
            <person name="Nelson D.L."/>
            <person name="Weinstock G.M."/>
            <person name="Sakaki Y."/>
            <person name="Fujiyama A."/>
            <person name="Hattori M."/>
            <person name="Yada T."/>
            <person name="Toyoda A."/>
            <person name="Itoh T."/>
            <person name="Kawagoe C."/>
            <person name="Watanabe H."/>
            <person name="Totoki Y."/>
            <person name="Taylor T."/>
            <person name="Weissenbach J."/>
            <person name="Heilig R."/>
            <person name="Saurin W."/>
            <person name="Artiguenave F."/>
            <person name="Brottier P."/>
            <person name="Bruls T."/>
            <person name="Pelletier E."/>
            <person name="Robert C."/>
            <person name="Wincker P."/>
            <person name="Smith D.R."/>
            <person name="Doucette-Stamm L."/>
            <person name="Rubenfield M."/>
            <person name="Weinstock K."/>
            <person name="Lee H.M."/>
            <person name="Dubois J."/>
            <person name="Rosenthal A."/>
            <person name="Platzer M."/>
            <person name="Nyakatura G."/>
            <person name="Taudien S."/>
            <person name="Rump A."/>
            <person name="Yang H."/>
            <person name="Yu J."/>
            <person name="Wang J."/>
            <person name="Huang G."/>
            <person name="Gu J."/>
            <person name="Hood L."/>
            <person name="Rowen L."/>
            <person name="Madan A."/>
            <person name="Qin S."/>
            <person name="Davis R.W."/>
            <person name="Federspiel N.A."/>
            <person name="Abola A.P."/>
            <person name="Proctor M.J."/>
            <person name="Myers R.M."/>
            <person name="Schmutz J."/>
            <person name="Dickson M."/>
            <person name="Grimwood J."/>
            <person name="Cox D.R."/>
            <person name="Olson M.V."/>
            <person name="Kaul R."/>
            <person name="Raymond C."/>
            <person name="Shimizu N."/>
            <person name="Kawasaki K."/>
            <person name="Minoshima S."/>
            <person name="Evans G.A."/>
            <person name="Athanasiou M."/>
            <person name="Schultz R."/>
            <person name="Roe B.A."/>
            <person name="Chen F."/>
            <person name="Pan H."/>
            <person name="Ramser J."/>
            <person name="Lehrach H."/>
            <person name="Reinhardt R."/>
            <person name="McCombie W.R."/>
            <person name="de la Bastide M."/>
            <person name="Dedhia N."/>
            <person name="Blocker H."/>
            <person name="Hornischer K."/>
            <person name="Nordsiek G."/>
            <person name="Agarwala R."/>
            <person name="Aravind L."/>
            <person name="Bailey J.A."/>
            <person name="Bateman A."/>
            <person name="Batzoglou S."/>
            <person name="Birney E."/>
            <person name="Bork P."/>
            <person name="Brown D.G."/>
            <person name="Burge C.B."/>
            <person name="Cerutti L."/>
            <person name="Chen H.C."/>
            <person name="Church D."/>
            <person name="Clamp M."/>
            <person name="Copley R.R."/>
            <person name="Doerks T."/>
            <person name="Eddy S.R."/>
            <person name="Eichler E.E."/>
            <person name="Furey T.S."/>
            <person name="Galagan J."/>
            <person name="Gilbert J.G."/>
            <person name="Harmon C."/>
            <person name="Hayashizaki Y."/>
            <person name="Haussler D."/>
            <person name="Hermjakob H."/>
            <person name="Hokamp K."/>
            <person name="Jang W."/>
            <person name="Johnson L.S."/>
            <person name="Jones T.A."/>
            <person name="Kasif S."/>
            <person name="Kaspryzk A."/>
            <person name="Kennedy S."/>
            <person name="Kent W.J."/>
            <person name="Kitts P."/>
            <person name="Koonin E.V."/>
            <person name="Korf I."/>
            <person name="Kulp D."/>
            <person name="Lancet D."/>
            <person name="Lowe T.M."/>
            <person name="McLysaght A."/>
            <person name="Mikkelsen T."/>
            <person name="Moran J.V."/>
            <person name="Mulder N."/>
            <person name="Pollara V.J."/>
            <person name="Ponting C.P."/>
            <person name="Schuler G."/>
            <person name="Schultz J."/>
            <person name="Slater G."/>
            <person name="Smit A.F."/>
            <person name="Stupka E."/>
            <person name="Szustakowski J."/>
            <person name="Thierry-Mieg D."/>
            <person name="Thierry-Mieg J."/>
            <person name="Wagner L."/>
            <person name="Wallis J."/>
            <person name="Wheeler R."/>
            <person name="Williams A."/>
            <person name="Wolf Y.I."/>
            <person name="Wolfe K.H."/>
            <person name="Yang S.P."/>
            <person name="Yeh R.F."/>
            <person name="Collins F."/>
            <person name="Guyer M.S."/>
            <person name="Peterson J."/>
            <person name="Felsenfeld A."/>
            <person name="Wetterstrand K.A."/>
            <person name="Patrinos A."/>
            <person name="Morgan M.J."/>
            <person name="de Jong P."/>
            <person name="Catanese J.J."/>
            <person name="Osoegawa K."/>
            <person name="Shizuya H."/>
            <person name="Choi S."/>
            <person name="Chen Y.J."/>
        </authorList>
    </citation>
    <scope>NUCLEOTIDE SEQUENCE [LARGE SCALE GENOMIC DNA]</scope>
</reference>
<organism evidence="1 2">
    <name type="scientific">Homo sapiens</name>
    <name type="common">Human</name>
    <dbReference type="NCBI Taxonomy" id="9606"/>
    <lineage>
        <taxon>Eukaryota</taxon>
        <taxon>Metazoa</taxon>
        <taxon>Chordata</taxon>
        <taxon>Craniata</taxon>
        <taxon>Vertebrata</taxon>
        <taxon>Euteleostomi</taxon>
        <taxon>Mammalia</taxon>
        <taxon>Eutheria</taxon>
        <taxon>Euarchontoglires</taxon>
        <taxon>Primates</taxon>
        <taxon>Haplorrhini</taxon>
        <taxon>Catarrhini</taxon>
        <taxon>Hominidae</taxon>
        <taxon>Homo</taxon>
    </lineage>
</organism>
<reference evidence="1" key="4">
    <citation type="submission" date="2025-08" db="UniProtKB">
        <authorList>
            <consortium name="Ensembl"/>
        </authorList>
    </citation>
    <scope>IDENTIFICATION</scope>
</reference>
<dbReference type="EMBL" id="AC005332">
    <property type="status" value="NOT_ANNOTATED_CDS"/>
    <property type="molecule type" value="Genomic_DNA"/>
</dbReference>
<proteinExistence type="predicted"/>
<sequence length="23" mass="2763">RSIYIQSIGKYWGHPEVLEKEET</sequence>
<dbReference type="Ensembl" id="ENST00000584350.1">
    <property type="protein sequence ID" value="ENSP00000463857.1"/>
    <property type="gene ID" value="ENSG00000196704.15"/>
</dbReference>
<dbReference type="HGNC" id="HGNC:28041">
    <property type="gene designation" value="AMZ2"/>
</dbReference>
<feature type="non-terminal residue" evidence="1">
    <location>
        <position position="1"/>
    </location>
</feature>
<dbReference type="OpenTargets" id="ENSG00000196704"/>
<keyword evidence="2" id="KW-1185">Reference proteome</keyword>
<evidence type="ECO:0000313" key="1">
    <source>
        <dbReference type="Ensembl" id="ENSP00000463857.1"/>
    </source>
</evidence>
<evidence type="ECO:0000313" key="2">
    <source>
        <dbReference type="Proteomes" id="UP000005640"/>
    </source>
</evidence>
<dbReference type="GeneTree" id="ENSGT00530000063996"/>
<dbReference type="UCSC" id="uc060jdw.1">
    <property type="organism name" value="human"/>
</dbReference>
<dbReference type="ChiTaRS" id="AMZ2">
    <property type="organism name" value="human"/>
</dbReference>
<dbReference type="Proteomes" id="UP000005640">
    <property type="component" value="Chromosome 17"/>
</dbReference>
<name>J3QQR3_HUMAN</name>
<accession>J3QQR3</accession>
<dbReference type="Ensembl" id="ENST00000584350.1">
    <property type="protein sequence ID" value="ENSP00000463857.1"/>
    <property type="gene ID" value="ENSG00000196704.14"/>
</dbReference>
<dbReference type="OrthoDB" id="2365600at2759"/>
<dbReference type="Bgee" id="ENSG00000196704">
    <property type="expression patterns" value="Expressed in sperm and 202 other cell types or tissues"/>
</dbReference>
<reference evidence="1" key="5">
    <citation type="submission" date="2025-09" db="UniProtKB">
        <authorList>
            <consortium name="Ensembl"/>
        </authorList>
    </citation>
    <scope>IDENTIFICATION</scope>
</reference>